<comment type="caution">
    <text evidence="8">The sequence shown here is derived from an EMBL/GenBank/DDBJ whole genome shotgun (WGS) entry which is preliminary data.</text>
</comment>
<dbReference type="Gene3D" id="3.40.50.12650">
    <property type="match status" value="1"/>
</dbReference>
<evidence type="ECO:0000256" key="5">
    <source>
        <dbReference type="ARBA" id="ARBA00023242"/>
    </source>
</evidence>
<protein>
    <recommendedName>
        <fullName evidence="7">DNA repair metallo-beta-lactamase domain-containing protein</fullName>
    </recommendedName>
</protein>
<comment type="similarity">
    <text evidence="2">Belongs to the DNA repair metallo-beta-lactamase (DRMBL) family.</text>
</comment>
<sequence length="487" mass="54789">MKMDFDEDDLSSFTDLDDNGFPVSSSVDVESHGEEVEGEMSLPVGDVCSSTSDFAIDFYLSGTNWSELVRDEGDEVPKNGEKVKKALVQRDLFQVWGISKSSKRPGVSNPSTPKKRQRSVIDDFASGSALVGERKGAECNGRSRPHSCPFYKKIPGTSFTVDAFRYGAIDECSSYFLSHFHYDHYGGLSKKWSHGNIYCTDLTARLLRSCLSVNPQYIFPLEINAEHVIEDIKVTLLEANHCPGAALILFRLKDGKCYLHTGDFRASKSMQLYPSLANHHINLLYLDTTYCNPKYSFPSKDDVLAFVVRTTLKFLSKQPKSLIVVGAYSIGKEPVYLAISQALGVPIYANASRRKILQSFGWPDLSKKLCSCTESSPLHVLPLSCLRYENLKEYLKTCKQQFQTVLAFRPTGWTYSERTASHLDLIRPVIKGDVTIYGVPYSEHSSFTELREFVKFLKPEKIIPTVNAGNAANRARMQSYFKEWLKV</sequence>
<dbReference type="GO" id="GO:0036297">
    <property type="term" value="P:interstrand cross-link repair"/>
    <property type="evidence" value="ECO:0007669"/>
    <property type="project" value="TreeGrafter"/>
</dbReference>
<keyword evidence="5" id="KW-0539">Nucleus</keyword>
<evidence type="ECO:0000313" key="9">
    <source>
        <dbReference type="Proteomes" id="UP000829196"/>
    </source>
</evidence>
<accession>A0A8T3BQ08</accession>
<keyword evidence="4" id="KW-0234">DNA repair</keyword>
<dbReference type="AlphaFoldDB" id="A0A8T3BQ08"/>
<dbReference type="GO" id="GO:0035312">
    <property type="term" value="F:5'-3' DNA exonuclease activity"/>
    <property type="evidence" value="ECO:0007669"/>
    <property type="project" value="TreeGrafter"/>
</dbReference>
<dbReference type="FunFam" id="3.40.50.12650:FF:000001">
    <property type="entry name" value="DNA cross-link repair 1A"/>
    <property type="match status" value="1"/>
</dbReference>
<evidence type="ECO:0000256" key="1">
    <source>
        <dbReference type="ARBA" id="ARBA00004123"/>
    </source>
</evidence>
<proteinExistence type="inferred from homology"/>
<evidence type="ECO:0000256" key="3">
    <source>
        <dbReference type="ARBA" id="ARBA00022763"/>
    </source>
</evidence>
<evidence type="ECO:0000259" key="7">
    <source>
        <dbReference type="Pfam" id="PF07522"/>
    </source>
</evidence>
<organism evidence="8 9">
    <name type="scientific">Dendrobium nobile</name>
    <name type="common">Orchid</name>
    <dbReference type="NCBI Taxonomy" id="94219"/>
    <lineage>
        <taxon>Eukaryota</taxon>
        <taxon>Viridiplantae</taxon>
        <taxon>Streptophyta</taxon>
        <taxon>Embryophyta</taxon>
        <taxon>Tracheophyta</taxon>
        <taxon>Spermatophyta</taxon>
        <taxon>Magnoliopsida</taxon>
        <taxon>Liliopsida</taxon>
        <taxon>Asparagales</taxon>
        <taxon>Orchidaceae</taxon>
        <taxon>Epidendroideae</taxon>
        <taxon>Malaxideae</taxon>
        <taxon>Dendrobiinae</taxon>
        <taxon>Dendrobium</taxon>
    </lineage>
</organism>
<evidence type="ECO:0000313" key="8">
    <source>
        <dbReference type="EMBL" id="KAI0515790.1"/>
    </source>
</evidence>
<dbReference type="Gene3D" id="3.60.15.10">
    <property type="entry name" value="Ribonuclease Z/Hydroxyacylglutathione hydrolase-like"/>
    <property type="match status" value="1"/>
</dbReference>
<dbReference type="Proteomes" id="UP000829196">
    <property type="component" value="Unassembled WGS sequence"/>
</dbReference>
<dbReference type="PANTHER" id="PTHR23240:SF36">
    <property type="entry name" value="DNA CROSS-LINK REPAIR PROTEIN SNM1"/>
    <property type="match status" value="1"/>
</dbReference>
<dbReference type="OrthoDB" id="262529at2759"/>
<dbReference type="EMBL" id="JAGYWB010000007">
    <property type="protein sequence ID" value="KAI0515790.1"/>
    <property type="molecule type" value="Genomic_DNA"/>
</dbReference>
<dbReference type="InterPro" id="IPR011084">
    <property type="entry name" value="DRMBL"/>
</dbReference>
<keyword evidence="3" id="KW-0227">DNA damage</keyword>
<dbReference type="Pfam" id="PF07522">
    <property type="entry name" value="DRMBL"/>
    <property type="match status" value="1"/>
</dbReference>
<feature type="domain" description="DNA repair metallo-beta-lactamase" evidence="7">
    <location>
        <begin position="364"/>
        <end position="469"/>
    </location>
</feature>
<feature type="compositionally biased region" description="Acidic residues" evidence="6">
    <location>
        <begin position="1"/>
        <end position="18"/>
    </location>
</feature>
<dbReference type="PANTHER" id="PTHR23240">
    <property type="entry name" value="DNA CROSS-LINK REPAIR PROTEIN PSO2/SNM1-RELATED"/>
    <property type="match status" value="1"/>
</dbReference>
<dbReference type="InterPro" id="IPR036866">
    <property type="entry name" value="RibonucZ/Hydroxyglut_hydro"/>
</dbReference>
<evidence type="ECO:0000256" key="2">
    <source>
        <dbReference type="ARBA" id="ARBA00010304"/>
    </source>
</evidence>
<name>A0A8T3BQ08_DENNO</name>
<keyword evidence="9" id="KW-1185">Reference proteome</keyword>
<dbReference type="FunFam" id="3.60.15.10:FF:000010">
    <property type="entry name" value="DNA cross-link repair 1A"/>
    <property type="match status" value="1"/>
</dbReference>
<feature type="region of interest" description="Disordered" evidence="6">
    <location>
        <begin position="1"/>
        <end position="26"/>
    </location>
</feature>
<dbReference type="GO" id="GO:0006303">
    <property type="term" value="P:double-strand break repair via nonhomologous end joining"/>
    <property type="evidence" value="ECO:0007669"/>
    <property type="project" value="TreeGrafter"/>
</dbReference>
<dbReference type="GO" id="GO:0005634">
    <property type="term" value="C:nucleus"/>
    <property type="evidence" value="ECO:0007669"/>
    <property type="project" value="UniProtKB-SubCell"/>
</dbReference>
<dbReference type="CDD" id="cd16273">
    <property type="entry name" value="SNM1A-1C-like_MBL-fold"/>
    <property type="match status" value="1"/>
</dbReference>
<evidence type="ECO:0000256" key="4">
    <source>
        <dbReference type="ARBA" id="ARBA00023204"/>
    </source>
</evidence>
<gene>
    <name evidence="8" type="ORF">KFK09_008457</name>
</gene>
<comment type="subcellular location">
    <subcellularLocation>
        <location evidence="1">Nucleus</location>
    </subcellularLocation>
</comment>
<dbReference type="SUPFAM" id="SSF56281">
    <property type="entry name" value="Metallo-hydrolase/oxidoreductase"/>
    <property type="match status" value="1"/>
</dbReference>
<reference evidence="8" key="1">
    <citation type="journal article" date="2022" name="Front. Genet.">
        <title>Chromosome-Scale Assembly of the Dendrobium nobile Genome Provides Insights Into the Molecular Mechanism of the Biosynthesis of the Medicinal Active Ingredient of Dendrobium.</title>
        <authorList>
            <person name="Xu Q."/>
            <person name="Niu S.-C."/>
            <person name="Li K.-L."/>
            <person name="Zheng P.-J."/>
            <person name="Zhang X.-J."/>
            <person name="Jia Y."/>
            <person name="Liu Y."/>
            <person name="Niu Y.-X."/>
            <person name="Yu L.-H."/>
            <person name="Chen D.-F."/>
            <person name="Zhang G.-Q."/>
        </authorList>
    </citation>
    <scope>NUCLEOTIDE SEQUENCE</scope>
    <source>
        <tissue evidence="8">Leaf</tissue>
    </source>
</reference>
<dbReference type="GO" id="GO:0003684">
    <property type="term" value="F:damaged DNA binding"/>
    <property type="evidence" value="ECO:0007669"/>
    <property type="project" value="TreeGrafter"/>
</dbReference>
<evidence type="ECO:0000256" key="6">
    <source>
        <dbReference type="SAM" id="MobiDB-lite"/>
    </source>
</evidence>
<dbReference type="SMR" id="A0A8T3BQ08"/>